<keyword evidence="4" id="KW-1185">Reference proteome</keyword>
<proteinExistence type="predicted"/>
<dbReference type="SUPFAM" id="SSF56300">
    <property type="entry name" value="Metallo-dependent phosphatases"/>
    <property type="match status" value="1"/>
</dbReference>
<dbReference type="Proteomes" id="UP001056035">
    <property type="component" value="Chromosome"/>
</dbReference>
<organism evidence="3 4">
    <name type="scientific">Paraconexibacter antarcticus</name>
    <dbReference type="NCBI Taxonomy" id="2949664"/>
    <lineage>
        <taxon>Bacteria</taxon>
        <taxon>Bacillati</taxon>
        <taxon>Actinomycetota</taxon>
        <taxon>Thermoleophilia</taxon>
        <taxon>Solirubrobacterales</taxon>
        <taxon>Paraconexibacteraceae</taxon>
        <taxon>Paraconexibacter</taxon>
    </lineage>
</organism>
<dbReference type="InterPro" id="IPR029052">
    <property type="entry name" value="Metallo-depent_PP-like"/>
</dbReference>
<evidence type="ECO:0000313" key="4">
    <source>
        <dbReference type="Proteomes" id="UP001056035"/>
    </source>
</evidence>
<dbReference type="InterPro" id="IPR038607">
    <property type="entry name" value="PhoD-like_sf"/>
</dbReference>
<name>A0ABY5DWB1_9ACTN</name>
<dbReference type="CDD" id="cd07389">
    <property type="entry name" value="MPP_PhoD"/>
    <property type="match status" value="1"/>
</dbReference>
<dbReference type="Gene3D" id="3.60.21.70">
    <property type="entry name" value="PhoD-like phosphatase"/>
    <property type="match status" value="1"/>
</dbReference>
<feature type="domain" description="PhoD-like phosphatase metallophosphatase" evidence="1">
    <location>
        <begin position="143"/>
        <end position="470"/>
    </location>
</feature>
<dbReference type="PANTHER" id="PTHR37031:SF2">
    <property type="entry name" value="PHOD-LIKE PHOSPHATASE METALLOPHOSPHATASE DOMAIN-CONTAINING PROTEIN"/>
    <property type="match status" value="1"/>
</dbReference>
<dbReference type="InterPro" id="IPR056702">
    <property type="entry name" value="DUF7800"/>
</dbReference>
<dbReference type="Pfam" id="PF09423">
    <property type="entry name" value="PhoD"/>
    <property type="match status" value="1"/>
</dbReference>
<dbReference type="Pfam" id="PF25077">
    <property type="entry name" value="DUF7800"/>
    <property type="match status" value="1"/>
</dbReference>
<dbReference type="RefSeq" id="WP_254571906.1">
    <property type="nucleotide sequence ID" value="NZ_CP098502.1"/>
</dbReference>
<sequence>MAACTLLLGPLLRHVGETDATVWVETDRPCTVEVLGQTETTFTVAGHHYALLVLDGLEPASATAYDVRLDGAVAWPAEGEPGGLIRTLGGDGGFTLAFGSCRVSLPHEEPYTLTKDEDPAGREVDALVALGRRMGGQPPGRWPDALLLVGDQVYADEVSPAIAERIAARRDPTVGAGEEVADFEEYTWLYREAWGDPALRWMLSVLPTSMIFDDHDVHDDWNTSGTWERQMRATDWWEDRIIGAYVSYWIYQHLGNLAPADLREHDLFQRVRAMGDEDAWPELRRYACEARDEVAGTRWSFVRDFGTARMVVLDSRAGRIIADDTQRQMLSDEQWAWAAEHLTGDVDHLLVATTLPLFLAPGLHALEGWNEAVCAGAWGRGAAWAGEKIRQALDLEHWAAFRSSFDHLVDELRAVGAGERGAPPASIVLLSGDVHHAYLAEVGYPRAAGVQSAVVQAVCSPVRNPLDHRERRMLRGALSTSASIAAGTLARLAGVREPAVRWRFPEAPTFDNQIASLSLRGRAARLTIEKTSVEDRAAPRLHCSLDRIITGG</sequence>
<evidence type="ECO:0000259" key="1">
    <source>
        <dbReference type="Pfam" id="PF09423"/>
    </source>
</evidence>
<protein>
    <submittedName>
        <fullName evidence="3">Alkaline phosphatase family protein</fullName>
    </submittedName>
</protein>
<gene>
    <name evidence="3" type="ORF">NBH00_03175</name>
</gene>
<reference evidence="3 4" key="1">
    <citation type="submission" date="2022-06" db="EMBL/GenBank/DDBJ databases">
        <title>Paraconexibacter antarcticus.</title>
        <authorList>
            <person name="Kim C.S."/>
        </authorList>
    </citation>
    <scope>NUCLEOTIDE SEQUENCE [LARGE SCALE GENOMIC DNA]</scope>
    <source>
        <strain evidence="3 4">02-257</strain>
    </source>
</reference>
<dbReference type="InterPro" id="IPR018946">
    <property type="entry name" value="PhoD-like_MPP"/>
</dbReference>
<dbReference type="PANTHER" id="PTHR37031">
    <property type="entry name" value="METALLOPHOSPHATASE BINDING DOMAIN PROTEIN"/>
    <property type="match status" value="1"/>
</dbReference>
<evidence type="ECO:0000313" key="3">
    <source>
        <dbReference type="EMBL" id="UTI65219.1"/>
    </source>
</evidence>
<evidence type="ECO:0000259" key="2">
    <source>
        <dbReference type="Pfam" id="PF25077"/>
    </source>
</evidence>
<feature type="domain" description="DUF7800" evidence="2">
    <location>
        <begin position="5"/>
        <end position="81"/>
    </location>
</feature>
<dbReference type="EMBL" id="CP098502">
    <property type="protein sequence ID" value="UTI65219.1"/>
    <property type="molecule type" value="Genomic_DNA"/>
</dbReference>
<accession>A0ABY5DWB1</accession>